<evidence type="ECO:0000313" key="2">
    <source>
        <dbReference type="EMBL" id="AXJ14014.1"/>
    </source>
</evidence>
<keyword evidence="1" id="KW-1133">Transmembrane helix</keyword>
<keyword evidence="1" id="KW-0472">Membrane</keyword>
<evidence type="ECO:0000256" key="1">
    <source>
        <dbReference type="SAM" id="Phobius"/>
    </source>
</evidence>
<sequence>MSKHNELLDREIEENIKEVRYVEPRKMNQKKPVFYVVVVCLVTLAVLLSLLRYL</sequence>
<dbReference type="AlphaFoldDB" id="A0A345VMR2"/>
<name>A0A345VMR2_9STRE</name>
<feature type="transmembrane region" description="Helical" evidence="1">
    <location>
        <begin position="33"/>
        <end position="53"/>
    </location>
</feature>
<dbReference type="Proteomes" id="UP000255411">
    <property type="component" value="Chromosome"/>
</dbReference>
<evidence type="ECO:0000313" key="3">
    <source>
        <dbReference type="Proteomes" id="UP000255411"/>
    </source>
</evidence>
<proteinExistence type="predicted"/>
<keyword evidence="1" id="KW-0812">Transmembrane</keyword>
<dbReference type="EMBL" id="CP022601">
    <property type="protein sequence ID" value="AXJ14014.1"/>
    <property type="molecule type" value="Genomic_DNA"/>
</dbReference>
<dbReference type="RefSeq" id="WP_205407079.1">
    <property type="nucleotide sequence ID" value="NZ_CP022601.1"/>
</dbReference>
<organism evidence="2 3">
    <name type="scientific">Streptococcus pluranimalium</name>
    <dbReference type="NCBI Taxonomy" id="82348"/>
    <lineage>
        <taxon>Bacteria</taxon>
        <taxon>Bacillati</taxon>
        <taxon>Bacillota</taxon>
        <taxon>Bacilli</taxon>
        <taxon>Lactobacillales</taxon>
        <taxon>Streptococcaceae</taxon>
        <taxon>Streptococcus</taxon>
    </lineage>
</organism>
<reference evidence="2 3" key="1">
    <citation type="submission" date="2017-07" db="EMBL/GenBank/DDBJ databases">
        <title>Streptococcus pluranimalium as cause of bovine abortion.</title>
        <authorList>
            <person name="Rodriguez Campos S."/>
            <person name="Gobeli Brawand S."/>
            <person name="Brodard I."/>
            <person name="Rychener L."/>
            <person name="Perreten V."/>
        </authorList>
    </citation>
    <scope>NUCLEOTIDE SEQUENCE [LARGE SCALE GENOMIC DNA]</scope>
    <source>
        <strain evidence="2 3">14A0014</strain>
    </source>
</reference>
<accession>A0A345VMR2</accession>
<gene>
    <name evidence="2" type="ORF">Sp14A_21300</name>
</gene>
<protein>
    <submittedName>
        <fullName evidence="2">Uncharacterized protein</fullName>
    </submittedName>
</protein>